<evidence type="ECO:0000313" key="3">
    <source>
        <dbReference type="EMBL" id="EEF57759.1"/>
    </source>
</evidence>
<dbReference type="OrthoDB" id="9813328at2"/>
<dbReference type="RefSeq" id="WP_007418217.1">
    <property type="nucleotide sequence ID" value="NZ_ABOX02000058.1"/>
</dbReference>
<evidence type="ECO:0000259" key="2">
    <source>
        <dbReference type="PROSITE" id="PS50965"/>
    </source>
</evidence>
<evidence type="ECO:0000256" key="1">
    <source>
        <dbReference type="SAM" id="Phobius"/>
    </source>
</evidence>
<protein>
    <submittedName>
        <fullName evidence="3">NERD domain protein</fullName>
    </submittedName>
</protein>
<evidence type="ECO:0000313" key="4">
    <source>
        <dbReference type="Proteomes" id="UP000003688"/>
    </source>
</evidence>
<feature type="transmembrane region" description="Helical" evidence="1">
    <location>
        <begin position="61"/>
        <end position="81"/>
    </location>
</feature>
<keyword evidence="1" id="KW-0472">Membrane</keyword>
<dbReference type="STRING" id="320771.Cflav_PD0641"/>
<feature type="domain" description="NERD" evidence="2">
    <location>
        <begin position="124"/>
        <end position="245"/>
    </location>
</feature>
<gene>
    <name evidence="3" type="ORF">Cflav_PD0641</name>
</gene>
<reference evidence="3 4" key="1">
    <citation type="journal article" date="2011" name="J. Bacteriol.">
        <title>Genome sequence of 'Pedosphaera parvula' Ellin514, an aerobic Verrucomicrobial isolate from pasture soil.</title>
        <authorList>
            <person name="Kant R."/>
            <person name="van Passel M.W."/>
            <person name="Sangwan P."/>
            <person name="Palva A."/>
            <person name="Lucas S."/>
            <person name="Copeland A."/>
            <person name="Lapidus A."/>
            <person name="Glavina Del Rio T."/>
            <person name="Dalin E."/>
            <person name="Tice H."/>
            <person name="Bruce D."/>
            <person name="Goodwin L."/>
            <person name="Pitluck S."/>
            <person name="Chertkov O."/>
            <person name="Larimer F.W."/>
            <person name="Land M.L."/>
            <person name="Hauser L."/>
            <person name="Brettin T.S."/>
            <person name="Detter J.C."/>
            <person name="Han S."/>
            <person name="de Vos W.M."/>
            <person name="Janssen P.H."/>
            <person name="Smidt H."/>
        </authorList>
    </citation>
    <scope>NUCLEOTIDE SEQUENCE [LARGE SCALE GENOMIC DNA]</scope>
    <source>
        <strain evidence="3 4">Ellin514</strain>
    </source>
</reference>
<dbReference type="AlphaFoldDB" id="B9XQY2"/>
<sequence>MFAQFIHSVAATRPLWASLGRARFLQWVQGLDTPKPRAQQRALSLPGESTHRQLQALESRMVDSFIVEAALVCVVTVGLLMGREPGTLRPNPVWLVIFALCGMAAFGCALRLKRMKRNRRTLWLAFNGERVVGEALASLTNHGYHVFHDLPLTKDWSIDHIVVGPSGVYAVETKVRPVPDQKAGPVSREVVYDGKGLQFPDHYDARRLAQTKAQAERLEKLLLGAIGNMIEVKPVLTIPGWSVQYTTEEDKSLVMTPKMLRAAILNDKEPILSADRIQKIVEDLEQKY</sequence>
<keyword evidence="4" id="KW-1185">Reference proteome</keyword>
<feature type="transmembrane region" description="Helical" evidence="1">
    <location>
        <begin position="93"/>
        <end position="112"/>
    </location>
</feature>
<dbReference type="EMBL" id="ABOX02000058">
    <property type="protein sequence ID" value="EEF57759.1"/>
    <property type="molecule type" value="Genomic_DNA"/>
</dbReference>
<keyword evidence="1" id="KW-1133">Transmembrane helix</keyword>
<comment type="caution">
    <text evidence="3">The sequence shown here is derived from an EMBL/GenBank/DDBJ whole genome shotgun (WGS) entry which is preliminary data.</text>
</comment>
<dbReference type="PROSITE" id="PS50965">
    <property type="entry name" value="NERD"/>
    <property type="match status" value="1"/>
</dbReference>
<dbReference type="InterPro" id="IPR011528">
    <property type="entry name" value="NERD"/>
</dbReference>
<proteinExistence type="predicted"/>
<keyword evidence="1" id="KW-0812">Transmembrane</keyword>
<accession>B9XQY2</accession>
<dbReference type="Proteomes" id="UP000003688">
    <property type="component" value="Unassembled WGS sequence"/>
</dbReference>
<name>B9XQY2_PEDPL</name>
<organism evidence="3 4">
    <name type="scientific">Pedosphaera parvula (strain Ellin514)</name>
    <dbReference type="NCBI Taxonomy" id="320771"/>
    <lineage>
        <taxon>Bacteria</taxon>
        <taxon>Pseudomonadati</taxon>
        <taxon>Verrucomicrobiota</taxon>
        <taxon>Pedosphaerae</taxon>
        <taxon>Pedosphaerales</taxon>
        <taxon>Pedosphaeraceae</taxon>
        <taxon>Pedosphaera</taxon>
    </lineage>
</organism>
<dbReference type="Pfam" id="PF08378">
    <property type="entry name" value="NERD"/>
    <property type="match status" value="1"/>
</dbReference>